<accession>A0ABQ2RUJ4</accession>
<gene>
    <name evidence="2" type="ORF">GCM10008959_31910</name>
</gene>
<dbReference type="Proteomes" id="UP000634308">
    <property type="component" value="Unassembled WGS sequence"/>
</dbReference>
<feature type="domain" description="DUF4365" evidence="1">
    <location>
        <begin position="11"/>
        <end position="122"/>
    </location>
</feature>
<dbReference type="EMBL" id="BMQM01000025">
    <property type="protein sequence ID" value="GGR67347.1"/>
    <property type="molecule type" value="Genomic_DNA"/>
</dbReference>
<dbReference type="InterPro" id="IPR025375">
    <property type="entry name" value="DUF4365"/>
</dbReference>
<comment type="caution">
    <text evidence="2">The sequence shown here is derived from an EMBL/GenBank/DDBJ whole genome shotgun (WGS) entry which is preliminary data.</text>
</comment>
<evidence type="ECO:0000259" key="1">
    <source>
        <dbReference type="Pfam" id="PF14280"/>
    </source>
</evidence>
<dbReference type="InterPro" id="IPR011990">
    <property type="entry name" value="TPR-like_helical_dom_sf"/>
</dbReference>
<dbReference type="Pfam" id="PF14280">
    <property type="entry name" value="DUF4365"/>
    <property type="match status" value="1"/>
</dbReference>
<keyword evidence="3" id="KW-1185">Reference proteome</keyword>
<name>A0ABQ2RUJ4_9DEIO</name>
<evidence type="ECO:0000313" key="3">
    <source>
        <dbReference type="Proteomes" id="UP000634308"/>
    </source>
</evidence>
<dbReference type="SUPFAM" id="SSF48452">
    <property type="entry name" value="TPR-like"/>
    <property type="match status" value="1"/>
</dbReference>
<reference evidence="3" key="1">
    <citation type="journal article" date="2019" name="Int. J. Syst. Evol. Microbiol.">
        <title>The Global Catalogue of Microorganisms (GCM) 10K type strain sequencing project: providing services to taxonomists for standard genome sequencing and annotation.</title>
        <authorList>
            <consortium name="The Broad Institute Genomics Platform"/>
            <consortium name="The Broad Institute Genome Sequencing Center for Infectious Disease"/>
            <person name="Wu L."/>
            <person name="Ma J."/>
        </authorList>
    </citation>
    <scope>NUCLEOTIDE SEQUENCE [LARGE SCALE GENOMIC DNA]</scope>
    <source>
        <strain evidence="3">JCM 31404</strain>
    </source>
</reference>
<evidence type="ECO:0000313" key="2">
    <source>
        <dbReference type="EMBL" id="GGR67347.1"/>
    </source>
</evidence>
<proteinExistence type="predicted"/>
<organism evidence="2 3">
    <name type="scientific">Deinococcus seoulensis</name>
    <dbReference type="NCBI Taxonomy" id="1837379"/>
    <lineage>
        <taxon>Bacteria</taxon>
        <taxon>Thermotogati</taxon>
        <taxon>Deinococcota</taxon>
        <taxon>Deinococci</taxon>
        <taxon>Deinococcales</taxon>
        <taxon>Deinococcaceae</taxon>
        <taxon>Deinococcus</taxon>
    </lineage>
</organism>
<sequence>MIALSDFFTGLGWAFESVTQDYGLDAKIETFTDEFADAFVFFVQSKSSHNEPAAQPVKYFEDATANYYANLNVPVLVTKYTVTSNRLLYAWILGLQSFERTQTRHKLTFDDHDLLNDRTQGEFKRSARAIQNIVQSRASGILAIRVEGNVRACIDAQAVVERLEHTFSGRVGLDDDSPIIVRVDEDAVTLDIPGVRRLSVPLTRGFEAAFVEMLVGLHTLTQITAASYSLALYALFLQDEYADQADFRRIDALFRPEFDFGPVLAILEDQALDSPAAFNLMAIAQLRWFNLRAPARETLSQLRRRAFEDAPGEFTRFNLLMLSQASGDHDQVREILESFQLNDPNLTFVGRTLTELGHAALRAGHPDICITALTRPEAPHDAEAEYLLCWARIRQGQYRQARMHASNLQTLTPKPPEVMLLETYLSLLVDVLGLMEQDLSTLPPHSEHLDLPSYEAAAAYIFNIDATHPVAWYALGSYATPDTRPFNEPEFYYAFSAIMGHGRLTFRAAISAMLEKGFGSEADDQASIQVITYSLLEHAFVIHGPSYTRQVIKDILETGYSEEFARHLNKIVRQLIKSHSERDRLLPDSKPFITNSIFSPSVVFSAKSILFE</sequence>
<dbReference type="Gene3D" id="1.25.40.10">
    <property type="entry name" value="Tetratricopeptide repeat domain"/>
    <property type="match status" value="1"/>
</dbReference>
<protein>
    <recommendedName>
        <fullName evidence="1">DUF4365 domain-containing protein</fullName>
    </recommendedName>
</protein>